<feature type="non-terminal residue" evidence="2">
    <location>
        <position position="1"/>
    </location>
</feature>
<gene>
    <name evidence="2" type="ORF">TeGR_g14918</name>
</gene>
<feature type="region of interest" description="Disordered" evidence="1">
    <location>
        <begin position="32"/>
        <end position="69"/>
    </location>
</feature>
<feature type="non-terminal residue" evidence="2">
    <location>
        <position position="105"/>
    </location>
</feature>
<protein>
    <submittedName>
        <fullName evidence="2">Uncharacterized protein</fullName>
    </submittedName>
</protein>
<accession>A0ABQ6N8V8</accession>
<evidence type="ECO:0000313" key="2">
    <source>
        <dbReference type="EMBL" id="GMI50347.1"/>
    </source>
</evidence>
<evidence type="ECO:0000313" key="3">
    <source>
        <dbReference type="Proteomes" id="UP001165060"/>
    </source>
</evidence>
<comment type="caution">
    <text evidence="2">The sequence shown here is derived from an EMBL/GenBank/DDBJ whole genome shotgun (WGS) entry which is preliminary data.</text>
</comment>
<evidence type="ECO:0000256" key="1">
    <source>
        <dbReference type="SAM" id="MobiDB-lite"/>
    </source>
</evidence>
<reference evidence="2 3" key="1">
    <citation type="journal article" date="2023" name="Commun. Biol.">
        <title>Genome analysis of Parmales, the sister group of diatoms, reveals the evolutionary specialization of diatoms from phago-mixotrophs to photoautotrophs.</title>
        <authorList>
            <person name="Ban H."/>
            <person name="Sato S."/>
            <person name="Yoshikawa S."/>
            <person name="Yamada K."/>
            <person name="Nakamura Y."/>
            <person name="Ichinomiya M."/>
            <person name="Sato N."/>
            <person name="Blanc-Mathieu R."/>
            <person name="Endo H."/>
            <person name="Kuwata A."/>
            <person name="Ogata H."/>
        </authorList>
    </citation>
    <scope>NUCLEOTIDE SEQUENCE [LARGE SCALE GENOMIC DNA]</scope>
</reference>
<proteinExistence type="predicted"/>
<feature type="compositionally biased region" description="Low complexity" evidence="1">
    <location>
        <begin position="32"/>
        <end position="45"/>
    </location>
</feature>
<dbReference type="EMBL" id="BRYB01006909">
    <property type="protein sequence ID" value="GMI50347.1"/>
    <property type="molecule type" value="Genomic_DNA"/>
</dbReference>
<keyword evidence="3" id="KW-1185">Reference proteome</keyword>
<organism evidence="2 3">
    <name type="scientific">Tetraparma gracilis</name>
    <dbReference type="NCBI Taxonomy" id="2962635"/>
    <lineage>
        <taxon>Eukaryota</taxon>
        <taxon>Sar</taxon>
        <taxon>Stramenopiles</taxon>
        <taxon>Ochrophyta</taxon>
        <taxon>Bolidophyceae</taxon>
        <taxon>Parmales</taxon>
        <taxon>Triparmaceae</taxon>
        <taxon>Tetraparma</taxon>
    </lineage>
</organism>
<name>A0ABQ6N8V8_9STRA</name>
<sequence length="105" mass="10805">FVESGKRRGAFGDGSWVIHGLGCEAVGLGGDARAAAKPNPNASASGGAIVSPSPQAAPRPRTGGGKVRISPVAVPAESCTEDESYKYFSSLVTKCSKLQLQRRMS</sequence>
<dbReference type="Proteomes" id="UP001165060">
    <property type="component" value="Unassembled WGS sequence"/>
</dbReference>